<organism evidence="1 2">
    <name type="scientific">Paremcibacter congregatus</name>
    <dbReference type="NCBI Taxonomy" id="2043170"/>
    <lineage>
        <taxon>Bacteria</taxon>
        <taxon>Pseudomonadati</taxon>
        <taxon>Pseudomonadota</taxon>
        <taxon>Alphaproteobacteria</taxon>
        <taxon>Emcibacterales</taxon>
        <taxon>Emcibacteraceae</taxon>
        <taxon>Paremcibacter</taxon>
    </lineage>
</organism>
<comment type="caution">
    <text evidence="1">The sequence shown here is derived from an EMBL/GenBank/DDBJ whole genome shotgun (WGS) entry which is preliminary data.</text>
</comment>
<evidence type="ECO:0008006" key="3">
    <source>
        <dbReference type="Google" id="ProtNLM"/>
    </source>
</evidence>
<evidence type="ECO:0000313" key="1">
    <source>
        <dbReference type="EMBL" id="PHZ86481.1"/>
    </source>
</evidence>
<dbReference type="InParanoid" id="A0A2G4YVW7"/>
<dbReference type="InterPro" id="IPR013424">
    <property type="entry name" value="Ice-binding_C"/>
</dbReference>
<name>A0A2G4YVW7_9PROT</name>
<dbReference type="AlphaFoldDB" id="A0A2G4YVW7"/>
<proteinExistence type="predicted"/>
<gene>
    <name evidence="1" type="ORF">CRD36_00920</name>
</gene>
<dbReference type="EMBL" id="PDEM01000007">
    <property type="protein sequence ID" value="PHZ86481.1"/>
    <property type="molecule type" value="Genomic_DNA"/>
</dbReference>
<dbReference type="Proteomes" id="UP000229730">
    <property type="component" value="Unassembled WGS sequence"/>
</dbReference>
<evidence type="ECO:0000313" key="2">
    <source>
        <dbReference type="Proteomes" id="UP000229730"/>
    </source>
</evidence>
<protein>
    <recommendedName>
        <fullName evidence="3">PEP-CTERM protein-sorting domain-containing protein</fullName>
    </recommendedName>
</protein>
<accession>A0A2G4YVW7</accession>
<sequence length="243" mass="25361">MPQAYHGGLSMRSLFAHILRNSFHKFSPFLIAGFCTALLIPTASANLITDPDGINIAYLEGGFGTDAGSPLNPDIGLMVSDPGVEIVGNGSKDNSFAGFLFAGESVDFLANSITFITTGAIEGYIIISNIQATLLSVTSSGDDILDSITLIDEHSFSFRLSASENTSNPGSPGSPTTPIRIRSLDPFTADSGQSMASLLLVFADEQTAPPVTDVSEPASLALLLIGAGGFLYSRRRQVAAPVA</sequence>
<dbReference type="NCBIfam" id="TIGR02595">
    <property type="entry name" value="PEP_CTERM"/>
    <property type="match status" value="1"/>
</dbReference>
<reference evidence="1 2" key="1">
    <citation type="submission" date="2017-10" db="EMBL/GenBank/DDBJ databases">
        <title>Frigbacter circumglobatus gen. nov. sp. nov., isolated from sediment cultured in situ.</title>
        <authorList>
            <person name="Zhao Z."/>
        </authorList>
    </citation>
    <scope>NUCLEOTIDE SEQUENCE [LARGE SCALE GENOMIC DNA]</scope>
    <source>
        <strain evidence="1 2">ZYL</strain>
    </source>
</reference>
<keyword evidence="2" id="KW-1185">Reference proteome</keyword>